<dbReference type="STRING" id="745368.SAMN02745178_01777"/>
<dbReference type="GO" id="GO:0016787">
    <property type="term" value="F:hydrolase activity"/>
    <property type="evidence" value="ECO:0007669"/>
    <property type="project" value="UniProtKB-KW"/>
</dbReference>
<dbReference type="PROSITE" id="PS51194">
    <property type="entry name" value="HELICASE_CTER"/>
    <property type="match status" value="1"/>
</dbReference>
<comment type="similarity">
    <text evidence="3">Belongs to the helicase family. RecQ subfamily.</text>
</comment>
<evidence type="ECO:0000256" key="17">
    <source>
        <dbReference type="SAM" id="MobiDB-lite"/>
    </source>
</evidence>
<evidence type="ECO:0000256" key="5">
    <source>
        <dbReference type="ARBA" id="ARBA00022741"/>
    </source>
</evidence>
<evidence type="ECO:0000256" key="16">
    <source>
        <dbReference type="NCBIfam" id="TIGR01389"/>
    </source>
</evidence>
<dbReference type="Gene3D" id="3.40.50.300">
    <property type="entry name" value="P-loop containing nucleotide triphosphate hydrolases"/>
    <property type="match status" value="2"/>
</dbReference>
<dbReference type="SUPFAM" id="SSF52540">
    <property type="entry name" value="P-loop containing nucleoside triphosphate hydrolases"/>
    <property type="match status" value="1"/>
</dbReference>
<gene>
    <name evidence="21" type="ORF">SAMN02745178_01777</name>
</gene>
<comment type="catalytic activity">
    <reaction evidence="15">
        <text>Couples ATP hydrolysis with the unwinding of duplex DNA by translocating in the 3'-5' direction.</text>
        <dbReference type="EC" id="5.6.2.4"/>
    </reaction>
</comment>
<evidence type="ECO:0000256" key="4">
    <source>
        <dbReference type="ARBA" id="ARBA00022723"/>
    </source>
</evidence>
<dbReference type="InterPro" id="IPR036390">
    <property type="entry name" value="WH_DNA-bd_sf"/>
</dbReference>
<feature type="region of interest" description="Disordered" evidence="17">
    <location>
        <begin position="510"/>
        <end position="529"/>
    </location>
</feature>
<dbReference type="GO" id="GO:0009432">
    <property type="term" value="P:SOS response"/>
    <property type="evidence" value="ECO:0007669"/>
    <property type="project" value="UniProtKB-UniRule"/>
</dbReference>
<protein>
    <recommendedName>
        <fullName evidence="16">DNA helicase RecQ</fullName>
        <ecNumber evidence="16">5.6.2.4</ecNumber>
    </recommendedName>
</protein>
<keyword evidence="9" id="KW-0862">Zinc</keyword>
<dbReference type="InterPro" id="IPR006293">
    <property type="entry name" value="DNA_helicase_ATP-dep_RecQ_bac"/>
</dbReference>
<sequence>MTPREALKRYFGYDSFRPGQEEIVSALLAGRDALAIMPTGAGKSLCYQVPALLLPGLTLVISPLISLMQDQVKGLNAAGIHAAFINSSLTETQIARALDLAAEGSYKLVYVAPERLESPVFRSFAAGADISMVTVDEAHCISQWGQDFRPSYLKILDFIDSLPRRPIVSAFTATATREVKDDIVCTLRLHDPKVLVTGFDRPNLYFQVERTRRKDDFVIQYLRDHPGESGIIYCATRKNVDKLQELLTKYGFAATKYHAGLSAEARRKNQNDFIYDTAPVIVATNAFGMGIDKSNVRFVLHYNMPQSMENYYQEAGRAGRDGLPSQCVLLFSAQDVIINKFLLDKKDFAEMDDEEADLLRQRDLQRLQTMERYCQTTECLRNYILAYFGEHPTAPCGNCGSCNNDFDEVDMTDAAKWMINCVAELHGRYGKAILFGTLQGANRARLRELGAERFKSYGRMKDTPRETLERLLAQLLEDGYLVQSDDQYAVLHIGDIAPLKAGGQVLVKLPPQREPEQARAPKPKRRSPMDALTSAGLELFSQLRQLRFDTAQREGLPPYVVFGDKSLVDMCLRAPRRAEDMLGIYGMGERKYEKYGAAFFAVIDAYRADHPDAVLSLDPPAPEPEKPLPSEKKKKPPKAERPAFYLTAEDARSFNYQDSYTGAELKAALIEAAGDPDVKAPTIKEIDEWLLAQRLIGMERLPTKGFYYVPTPAGVDAGLRSEDKVSARGTPYSVLLFTPEAQRMVVEHFIKPEASPSGEAVTEGD</sequence>
<evidence type="ECO:0000256" key="3">
    <source>
        <dbReference type="ARBA" id="ARBA00005446"/>
    </source>
</evidence>
<dbReference type="Gene3D" id="1.10.10.10">
    <property type="entry name" value="Winged helix-like DNA-binding domain superfamily/Winged helix DNA-binding domain"/>
    <property type="match status" value="1"/>
</dbReference>
<dbReference type="RefSeq" id="WP_078784694.1">
    <property type="nucleotide sequence ID" value="NZ_FUYF01000009.1"/>
</dbReference>
<evidence type="ECO:0000256" key="1">
    <source>
        <dbReference type="ARBA" id="ARBA00001946"/>
    </source>
</evidence>
<dbReference type="InterPro" id="IPR044876">
    <property type="entry name" value="HRDC_dom_sf"/>
</dbReference>
<keyword evidence="4" id="KW-0479">Metal-binding</keyword>
<dbReference type="InterPro" id="IPR014001">
    <property type="entry name" value="Helicase_ATP-bd"/>
</dbReference>
<evidence type="ECO:0000256" key="9">
    <source>
        <dbReference type="ARBA" id="ARBA00022833"/>
    </source>
</evidence>
<dbReference type="GO" id="GO:0005524">
    <property type="term" value="F:ATP binding"/>
    <property type="evidence" value="ECO:0007669"/>
    <property type="project" value="UniProtKB-KW"/>
</dbReference>
<evidence type="ECO:0000259" key="19">
    <source>
        <dbReference type="PROSITE" id="PS51192"/>
    </source>
</evidence>
<evidence type="ECO:0000256" key="14">
    <source>
        <dbReference type="ARBA" id="ARBA00023235"/>
    </source>
</evidence>
<dbReference type="EMBL" id="FUYF01000009">
    <property type="protein sequence ID" value="SKA87858.1"/>
    <property type="molecule type" value="Genomic_DNA"/>
</dbReference>
<feature type="compositionally biased region" description="Basic and acidic residues" evidence="17">
    <location>
        <begin position="623"/>
        <end position="640"/>
    </location>
</feature>
<dbReference type="Pfam" id="PF09382">
    <property type="entry name" value="RQC"/>
    <property type="match status" value="1"/>
</dbReference>
<dbReference type="InterPro" id="IPR011545">
    <property type="entry name" value="DEAD/DEAH_box_helicase_dom"/>
</dbReference>
<dbReference type="PROSITE" id="PS50967">
    <property type="entry name" value="HRDC"/>
    <property type="match status" value="1"/>
</dbReference>
<name>A0A1T4XFA2_9FIRM</name>
<dbReference type="Pfam" id="PF00570">
    <property type="entry name" value="HRDC"/>
    <property type="match status" value="1"/>
</dbReference>
<dbReference type="GO" id="GO:0006281">
    <property type="term" value="P:DNA repair"/>
    <property type="evidence" value="ECO:0007669"/>
    <property type="project" value="UniProtKB-KW"/>
</dbReference>
<keyword evidence="22" id="KW-1185">Reference proteome</keyword>
<dbReference type="GO" id="GO:0005737">
    <property type="term" value="C:cytoplasm"/>
    <property type="evidence" value="ECO:0007669"/>
    <property type="project" value="TreeGrafter"/>
</dbReference>
<evidence type="ECO:0000313" key="22">
    <source>
        <dbReference type="Proteomes" id="UP000190286"/>
    </source>
</evidence>
<dbReference type="NCBIfam" id="TIGR00614">
    <property type="entry name" value="recQ_fam"/>
    <property type="match status" value="1"/>
</dbReference>
<keyword evidence="14" id="KW-0413">Isomerase</keyword>
<feature type="domain" description="Helicase ATP-binding" evidence="19">
    <location>
        <begin position="24"/>
        <end position="193"/>
    </location>
</feature>
<dbReference type="InterPro" id="IPR027417">
    <property type="entry name" value="P-loop_NTPase"/>
</dbReference>
<keyword evidence="7" id="KW-0378">Hydrolase</keyword>
<keyword evidence="10" id="KW-0067">ATP-binding</keyword>
<dbReference type="Proteomes" id="UP000190286">
    <property type="component" value="Unassembled WGS sequence"/>
</dbReference>
<reference evidence="21 22" key="1">
    <citation type="submission" date="2017-02" db="EMBL/GenBank/DDBJ databases">
        <authorList>
            <person name="Peterson S.W."/>
        </authorList>
    </citation>
    <scope>NUCLEOTIDE SEQUENCE [LARGE SCALE GENOMIC DNA]</scope>
    <source>
        <strain evidence="21 22">ATCC 27749</strain>
    </source>
</reference>
<evidence type="ECO:0000256" key="8">
    <source>
        <dbReference type="ARBA" id="ARBA00022806"/>
    </source>
</evidence>
<dbReference type="SUPFAM" id="SSF47819">
    <property type="entry name" value="HRDC-like"/>
    <property type="match status" value="1"/>
</dbReference>
<evidence type="ECO:0000256" key="2">
    <source>
        <dbReference type="ARBA" id="ARBA00001947"/>
    </source>
</evidence>
<keyword evidence="11" id="KW-0238">DNA-binding</keyword>
<dbReference type="PANTHER" id="PTHR13710">
    <property type="entry name" value="DNA HELICASE RECQ FAMILY MEMBER"/>
    <property type="match status" value="1"/>
</dbReference>
<dbReference type="OrthoDB" id="9763310at2"/>
<comment type="cofactor">
    <cofactor evidence="2">
        <name>Zn(2+)</name>
        <dbReference type="ChEBI" id="CHEBI:29105"/>
    </cofactor>
</comment>
<dbReference type="FunFam" id="3.40.50.300:FF:001389">
    <property type="entry name" value="ATP-dependent DNA helicase RecQ"/>
    <property type="match status" value="1"/>
</dbReference>
<dbReference type="InterPro" id="IPR032284">
    <property type="entry name" value="RecQ_Zn-bd"/>
</dbReference>
<evidence type="ECO:0000256" key="7">
    <source>
        <dbReference type="ARBA" id="ARBA00022801"/>
    </source>
</evidence>
<proteinExistence type="inferred from homology"/>
<dbReference type="CDD" id="cd18794">
    <property type="entry name" value="SF2_C_RecQ"/>
    <property type="match status" value="1"/>
</dbReference>
<dbReference type="GO" id="GO:0006310">
    <property type="term" value="P:DNA recombination"/>
    <property type="evidence" value="ECO:0007669"/>
    <property type="project" value="UniProtKB-UniRule"/>
</dbReference>
<dbReference type="AlphaFoldDB" id="A0A1T4XFA2"/>
<dbReference type="Gene3D" id="1.10.150.80">
    <property type="entry name" value="HRDC domain"/>
    <property type="match status" value="1"/>
</dbReference>
<evidence type="ECO:0000256" key="12">
    <source>
        <dbReference type="ARBA" id="ARBA00023172"/>
    </source>
</evidence>
<dbReference type="InterPro" id="IPR001650">
    <property type="entry name" value="Helicase_C-like"/>
</dbReference>
<dbReference type="GO" id="GO:0046872">
    <property type="term" value="F:metal ion binding"/>
    <property type="evidence" value="ECO:0007669"/>
    <property type="project" value="UniProtKB-KW"/>
</dbReference>
<dbReference type="GeneID" id="93338235"/>
<evidence type="ECO:0000256" key="15">
    <source>
        <dbReference type="ARBA" id="ARBA00034617"/>
    </source>
</evidence>
<keyword evidence="12" id="KW-0233">DNA recombination</keyword>
<keyword evidence="6" id="KW-0227">DNA damage</keyword>
<dbReference type="GO" id="GO:0043138">
    <property type="term" value="F:3'-5' DNA helicase activity"/>
    <property type="evidence" value="ECO:0007669"/>
    <property type="project" value="UniProtKB-EC"/>
</dbReference>
<dbReference type="InterPro" id="IPR018982">
    <property type="entry name" value="RQC_domain"/>
</dbReference>
<dbReference type="PROSITE" id="PS51192">
    <property type="entry name" value="HELICASE_ATP_BIND_1"/>
    <property type="match status" value="1"/>
</dbReference>
<dbReference type="GO" id="GO:0003677">
    <property type="term" value="F:DNA binding"/>
    <property type="evidence" value="ECO:0007669"/>
    <property type="project" value="UniProtKB-KW"/>
</dbReference>
<dbReference type="GO" id="GO:0006260">
    <property type="term" value="P:DNA replication"/>
    <property type="evidence" value="ECO:0007669"/>
    <property type="project" value="InterPro"/>
</dbReference>
<dbReference type="GO" id="GO:0030894">
    <property type="term" value="C:replisome"/>
    <property type="evidence" value="ECO:0007669"/>
    <property type="project" value="TreeGrafter"/>
</dbReference>
<dbReference type="NCBIfam" id="TIGR01389">
    <property type="entry name" value="recQ"/>
    <property type="match status" value="1"/>
</dbReference>
<dbReference type="InterPro" id="IPR036388">
    <property type="entry name" value="WH-like_DNA-bd_sf"/>
</dbReference>
<evidence type="ECO:0000256" key="10">
    <source>
        <dbReference type="ARBA" id="ARBA00022840"/>
    </source>
</evidence>
<dbReference type="SMART" id="SM00490">
    <property type="entry name" value="HELICc"/>
    <property type="match status" value="1"/>
</dbReference>
<evidence type="ECO:0000259" key="18">
    <source>
        <dbReference type="PROSITE" id="PS50967"/>
    </source>
</evidence>
<dbReference type="InterPro" id="IPR010997">
    <property type="entry name" value="HRDC-like_sf"/>
</dbReference>
<dbReference type="Pfam" id="PF00270">
    <property type="entry name" value="DEAD"/>
    <property type="match status" value="1"/>
</dbReference>
<evidence type="ECO:0000259" key="20">
    <source>
        <dbReference type="PROSITE" id="PS51194"/>
    </source>
</evidence>
<feature type="domain" description="Helicase C-terminal" evidence="20">
    <location>
        <begin position="213"/>
        <end position="359"/>
    </location>
</feature>
<accession>A0A1T4XFA2</accession>
<dbReference type="SMART" id="SM00487">
    <property type="entry name" value="DEXDc"/>
    <property type="match status" value="1"/>
</dbReference>
<evidence type="ECO:0000256" key="13">
    <source>
        <dbReference type="ARBA" id="ARBA00023204"/>
    </source>
</evidence>
<dbReference type="GO" id="GO:0043590">
    <property type="term" value="C:bacterial nucleoid"/>
    <property type="evidence" value="ECO:0007669"/>
    <property type="project" value="TreeGrafter"/>
</dbReference>
<dbReference type="InterPro" id="IPR004589">
    <property type="entry name" value="DNA_helicase_ATP-dep_RecQ"/>
</dbReference>
<dbReference type="CDD" id="cd17920">
    <property type="entry name" value="DEXHc_RecQ"/>
    <property type="match status" value="1"/>
</dbReference>
<dbReference type="GO" id="GO:0009378">
    <property type="term" value="F:four-way junction helicase activity"/>
    <property type="evidence" value="ECO:0007669"/>
    <property type="project" value="TreeGrafter"/>
</dbReference>
<dbReference type="Pfam" id="PF00271">
    <property type="entry name" value="Helicase_C"/>
    <property type="match status" value="1"/>
</dbReference>
<feature type="region of interest" description="Disordered" evidence="17">
    <location>
        <begin position="614"/>
        <end position="640"/>
    </location>
</feature>
<dbReference type="SMART" id="SM00341">
    <property type="entry name" value="HRDC"/>
    <property type="match status" value="1"/>
</dbReference>
<evidence type="ECO:0000256" key="11">
    <source>
        <dbReference type="ARBA" id="ARBA00023125"/>
    </source>
</evidence>
<keyword evidence="5" id="KW-0547">Nucleotide-binding</keyword>
<dbReference type="EC" id="5.6.2.4" evidence="16"/>
<dbReference type="Pfam" id="PF16124">
    <property type="entry name" value="RecQ_Zn_bind"/>
    <property type="match status" value="1"/>
</dbReference>
<organism evidence="21 22">
    <name type="scientific">Gemmiger formicilis</name>
    <dbReference type="NCBI Taxonomy" id="745368"/>
    <lineage>
        <taxon>Bacteria</taxon>
        <taxon>Bacillati</taxon>
        <taxon>Bacillota</taxon>
        <taxon>Clostridia</taxon>
        <taxon>Eubacteriales</taxon>
        <taxon>Gemmiger</taxon>
    </lineage>
</organism>
<dbReference type="SMART" id="SM00956">
    <property type="entry name" value="RQC"/>
    <property type="match status" value="1"/>
</dbReference>
<comment type="cofactor">
    <cofactor evidence="1">
        <name>Mg(2+)</name>
        <dbReference type="ChEBI" id="CHEBI:18420"/>
    </cofactor>
</comment>
<feature type="domain" description="HRDC" evidence="18">
    <location>
        <begin position="533"/>
        <end position="613"/>
    </location>
</feature>
<keyword evidence="13" id="KW-0234">DNA repair</keyword>
<evidence type="ECO:0000256" key="6">
    <source>
        <dbReference type="ARBA" id="ARBA00022763"/>
    </source>
</evidence>
<dbReference type="InterPro" id="IPR002121">
    <property type="entry name" value="HRDC_dom"/>
</dbReference>
<evidence type="ECO:0000313" key="21">
    <source>
        <dbReference type="EMBL" id="SKA87858.1"/>
    </source>
</evidence>
<dbReference type="SUPFAM" id="SSF46785">
    <property type="entry name" value="Winged helix' DNA-binding domain"/>
    <property type="match status" value="1"/>
</dbReference>
<keyword evidence="8 21" id="KW-0347">Helicase</keyword>
<dbReference type="PANTHER" id="PTHR13710:SF105">
    <property type="entry name" value="ATP-DEPENDENT DNA HELICASE Q1"/>
    <property type="match status" value="1"/>
</dbReference>